<keyword evidence="5" id="KW-0789">Thiol protease inhibitor</keyword>
<dbReference type="PANTHER" id="PTHR11414:SF20">
    <property type="entry name" value="CYSTATIN-A"/>
    <property type="match status" value="1"/>
</dbReference>
<dbReference type="GO" id="GO:0004869">
    <property type="term" value="F:cysteine-type endopeptidase inhibitor activity"/>
    <property type="evidence" value="ECO:0000318"/>
    <property type="project" value="GO_Central"/>
</dbReference>
<keyword evidence="4" id="KW-0646">Protease inhibitor</keyword>
<dbReference type="FunFam" id="3.10.450.10:FF:000001">
    <property type="entry name" value="Cystatin-A"/>
    <property type="match status" value="1"/>
</dbReference>
<comment type="subcellular location">
    <subcellularLocation>
        <location evidence="1">Cytoplasm</location>
    </subcellularLocation>
</comment>
<dbReference type="PROSITE" id="PS00287">
    <property type="entry name" value="CYSTATIN"/>
    <property type="match status" value="1"/>
</dbReference>
<dbReference type="AGR" id="RGD:1560676"/>
<dbReference type="AlphaFoldDB" id="A0A8I6GJV2"/>
<dbReference type="GeneID" id="498087"/>
<keyword evidence="9" id="KW-1185">Reference proteome</keyword>
<gene>
    <name evidence="8 10" type="primary">Stfa2l2</name>
</gene>
<organism evidence="8 9">
    <name type="scientific">Rattus norvegicus</name>
    <name type="common">Rat</name>
    <dbReference type="NCBI Taxonomy" id="10116"/>
    <lineage>
        <taxon>Eukaryota</taxon>
        <taxon>Metazoa</taxon>
        <taxon>Chordata</taxon>
        <taxon>Craniata</taxon>
        <taxon>Vertebrata</taxon>
        <taxon>Euteleostomi</taxon>
        <taxon>Mammalia</taxon>
        <taxon>Eutheria</taxon>
        <taxon>Euarchontoglires</taxon>
        <taxon>Glires</taxon>
        <taxon>Rodentia</taxon>
        <taxon>Myomorpha</taxon>
        <taxon>Muroidea</taxon>
        <taxon>Muridae</taxon>
        <taxon>Murinae</taxon>
        <taxon>Rattus</taxon>
    </lineage>
</organism>
<evidence type="ECO:0000256" key="6">
    <source>
        <dbReference type="ARBA" id="ARBA00056152"/>
    </source>
</evidence>
<dbReference type="InterPro" id="IPR018073">
    <property type="entry name" value="Prot_inh_cystat_CS"/>
</dbReference>
<dbReference type="FunCoup" id="A0A8I6GJV2">
    <property type="interactions" value="28"/>
</dbReference>
<keyword evidence="3" id="KW-0963">Cytoplasm</keyword>
<name>A0A8I6GJV2_RAT</name>
<dbReference type="InterPro" id="IPR046350">
    <property type="entry name" value="Cystatin_sf"/>
</dbReference>
<reference evidence="8" key="2">
    <citation type="submission" date="2025-08" db="UniProtKB">
        <authorList>
            <consortium name="Ensembl"/>
        </authorList>
    </citation>
    <scope>IDENTIFICATION</scope>
    <source>
        <strain evidence="8">Brown Norway</strain>
    </source>
</reference>
<comment type="similarity">
    <text evidence="2">Belongs to the cystatin family.</text>
</comment>
<dbReference type="CDD" id="cd00042">
    <property type="entry name" value="CY"/>
    <property type="match status" value="1"/>
</dbReference>
<evidence type="ECO:0000313" key="9">
    <source>
        <dbReference type="Proteomes" id="UP000002494"/>
    </source>
</evidence>
<evidence type="ECO:0000259" key="7">
    <source>
        <dbReference type="SMART" id="SM00043"/>
    </source>
</evidence>
<dbReference type="OrthoDB" id="2429551at2759"/>
<dbReference type="Pfam" id="PF00031">
    <property type="entry name" value="Cystatin"/>
    <property type="match status" value="1"/>
</dbReference>
<dbReference type="CTD" id="498087"/>
<dbReference type="PRINTS" id="PR00295">
    <property type="entry name" value="STEFINA"/>
</dbReference>
<evidence type="ECO:0000256" key="4">
    <source>
        <dbReference type="ARBA" id="ARBA00022690"/>
    </source>
</evidence>
<dbReference type="PANTHER" id="PTHR11414">
    <property type="entry name" value="CYSTATIN FAMILY MEMBER"/>
    <property type="match status" value="1"/>
</dbReference>
<evidence type="ECO:0000313" key="8">
    <source>
        <dbReference type="Ensembl" id="ENSRNOP00000091715.1"/>
    </source>
</evidence>
<dbReference type="GO" id="GO:0005829">
    <property type="term" value="C:cytosol"/>
    <property type="evidence" value="ECO:0000318"/>
    <property type="project" value="GO_Central"/>
</dbReference>
<dbReference type="Proteomes" id="UP000002494">
    <property type="component" value="Chromosome 11"/>
</dbReference>
<protein>
    <submittedName>
        <fullName evidence="8">Stefin A2-like 2</fullName>
    </submittedName>
</protein>
<dbReference type="RGD" id="1560676">
    <property type="gene designation" value="Stfa2l2"/>
</dbReference>
<dbReference type="InterPro" id="IPR000010">
    <property type="entry name" value="Cystatin_dom"/>
</dbReference>
<evidence type="ECO:0000256" key="3">
    <source>
        <dbReference type="ARBA" id="ARBA00022490"/>
    </source>
</evidence>
<sequence>MEQEPLRTVGGLSEARPATAEIQEIADKVKPLLEKKTNGKYEKFEAVQYKVQVVAGLNYFIKVDVGCGCYVHLRVFSGISRENDLELHGYQTNKSKNDELTYF</sequence>
<dbReference type="Ensembl" id="ENSRNOT00000098787.2">
    <property type="protein sequence ID" value="ENSRNOP00000091715.1"/>
    <property type="gene ID" value="ENSRNOG00000076506.1"/>
</dbReference>
<dbReference type="SUPFAM" id="SSF54403">
    <property type="entry name" value="Cystatin/monellin"/>
    <property type="match status" value="1"/>
</dbReference>
<dbReference type="RefSeq" id="NP_001417729.1">
    <property type="nucleotide sequence ID" value="NM_001430800.1"/>
</dbReference>
<evidence type="ECO:0000313" key="10">
    <source>
        <dbReference type="RGD" id="1560676"/>
    </source>
</evidence>
<evidence type="ECO:0000256" key="1">
    <source>
        <dbReference type="ARBA" id="ARBA00004496"/>
    </source>
</evidence>
<dbReference type="Gene3D" id="3.10.450.10">
    <property type="match status" value="1"/>
</dbReference>
<accession>A0A8I6GJV2</accession>
<dbReference type="GeneTree" id="ENSGT00940000155717"/>
<proteinExistence type="inferred from homology"/>
<feature type="domain" description="Cystatin" evidence="7">
    <location>
        <begin position="7"/>
        <end position="103"/>
    </location>
</feature>
<comment type="function">
    <text evidence="6">This is an intracellular thiol proteinase inhibitor.</text>
</comment>
<reference evidence="8" key="1">
    <citation type="submission" date="2024-01" db="EMBL/GenBank/DDBJ databases">
        <title>GRCr8: a new rat reference genome assembly contstructed from accurate long reads and long range scaffolding.</title>
        <authorList>
            <person name="Doris P.A."/>
            <person name="Kalbfleisch T."/>
            <person name="Li K."/>
            <person name="Howe K."/>
            <person name="Wood J."/>
        </authorList>
    </citation>
    <scope>NUCLEOTIDE SEQUENCE [LARGE SCALE GENOMIC DNA]</scope>
    <source>
        <strain evidence="8">Brown Norway</strain>
    </source>
</reference>
<dbReference type="OMA" id="EEPICHF"/>
<dbReference type="SMART" id="SM00043">
    <property type="entry name" value="CY"/>
    <property type="match status" value="1"/>
</dbReference>
<evidence type="ECO:0000256" key="5">
    <source>
        <dbReference type="ARBA" id="ARBA00022704"/>
    </source>
</evidence>
<dbReference type="InterPro" id="IPR001713">
    <property type="entry name" value="Prot_inh_stefin"/>
</dbReference>
<reference evidence="8" key="3">
    <citation type="submission" date="2025-09" db="UniProtKB">
        <authorList>
            <consortium name="Ensembl"/>
        </authorList>
    </citation>
    <scope>IDENTIFICATION</scope>
    <source>
        <strain evidence="8">Brown Norway</strain>
    </source>
</reference>
<evidence type="ECO:0000256" key="2">
    <source>
        <dbReference type="ARBA" id="ARBA00009403"/>
    </source>
</evidence>